<evidence type="ECO:0000313" key="3">
    <source>
        <dbReference type="Proteomes" id="UP001589865"/>
    </source>
</evidence>
<dbReference type="EMBL" id="JBHLUN010000005">
    <property type="protein sequence ID" value="MFC0407819.1"/>
    <property type="molecule type" value="Genomic_DNA"/>
</dbReference>
<keyword evidence="3" id="KW-1185">Reference proteome</keyword>
<dbReference type="RefSeq" id="WP_377043546.1">
    <property type="nucleotide sequence ID" value="NZ_JBHLUN010000005.1"/>
</dbReference>
<evidence type="ECO:0000313" key="2">
    <source>
        <dbReference type="EMBL" id="MFC0407819.1"/>
    </source>
</evidence>
<sequence length="144" mass="15530">MSPLRLLRRQLPGLLAVVLLVGAMAAYRAFYVEPREWGAACLDMTEAPFACTPRAALLWLQHWQLWGLGALLLGFWSFLGSPHAVRVAAVALGIIATLNFNATWGMLGAMLGAWAWIGAEARAARDDAGRPGGLRPVGERPRPG</sequence>
<keyword evidence="1" id="KW-1133">Transmembrane helix</keyword>
<feature type="transmembrane region" description="Helical" evidence="1">
    <location>
        <begin position="87"/>
        <end position="117"/>
    </location>
</feature>
<evidence type="ECO:0000256" key="1">
    <source>
        <dbReference type="SAM" id="Phobius"/>
    </source>
</evidence>
<proteinExistence type="predicted"/>
<keyword evidence="1" id="KW-0812">Transmembrane</keyword>
<protein>
    <submittedName>
        <fullName evidence="2">Uncharacterized protein</fullName>
    </submittedName>
</protein>
<accession>A0ABV6JQD7</accession>
<feature type="transmembrane region" description="Helical" evidence="1">
    <location>
        <begin position="63"/>
        <end position="80"/>
    </location>
</feature>
<keyword evidence="1" id="KW-0472">Membrane</keyword>
<comment type="caution">
    <text evidence="2">The sequence shown here is derived from an EMBL/GenBank/DDBJ whole genome shotgun (WGS) entry which is preliminary data.</text>
</comment>
<organism evidence="2 3">
    <name type="scientific">Roseomonas elaeocarpi</name>
    <dbReference type="NCBI Taxonomy" id="907779"/>
    <lineage>
        <taxon>Bacteria</taxon>
        <taxon>Pseudomonadati</taxon>
        <taxon>Pseudomonadota</taxon>
        <taxon>Alphaproteobacteria</taxon>
        <taxon>Acetobacterales</taxon>
        <taxon>Roseomonadaceae</taxon>
        <taxon>Roseomonas</taxon>
    </lineage>
</organism>
<reference evidence="2 3" key="1">
    <citation type="submission" date="2024-09" db="EMBL/GenBank/DDBJ databases">
        <authorList>
            <person name="Sun Q."/>
            <person name="Mori K."/>
        </authorList>
    </citation>
    <scope>NUCLEOTIDE SEQUENCE [LARGE SCALE GENOMIC DNA]</scope>
    <source>
        <strain evidence="2 3">TBRC 5777</strain>
    </source>
</reference>
<gene>
    <name evidence="2" type="ORF">ACFFGY_06130</name>
</gene>
<name>A0ABV6JQD7_9PROT</name>
<dbReference type="Proteomes" id="UP001589865">
    <property type="component" value="Unassembled WGS sequence"/>
</dbReference>